<sequence>MKIALVYDWLDSWGGAERVLLLFHKIFPTAPIYTSIYNSKRASWAKTFQVKASFLQKMPLAKKQRKYYLPFFPAAFENFNFDQYDLVISIASFAAKGIITKPHTRHICYLLTPTRFLWNDQKDYFNNNFQKKLSEPIFRYLKKWDKIAAQRPDQIIGISKNIARRCQKYYQRRVSQIIYPPVDTKRFHIKEQGFEKKRPYPFFLLVSRLEPYKKTDLAIKAFNDLGWNLKIIGQGSQLKKLKKMAKPNIEFLGHLTDKQILDYYQTCRGVIYPQEEDFGLVPLEAQACGKPVIAYKKGGARETIIKNKTGAFFKPQNEKALVKALLKFNDKSYNKKSCRRNAEKFNEKKFTKAWEKLVNQNA</sequence>
<dbReference type="AlphaFoldDB" id="A0A2H0WRA1"/>
<dbReference type="Pfam" id="PF00534">
    <property type="entry name" value="Glycos_transf_1"/>
    <property type="match status" value="1"/>
</dbReference>
<dbReference type="GO" id="GO:0009103">
    <property type="term" value="P:lipopolysaccharide biosynthetic process"/>
    <property type="evidence" value="ECO:0007669"/>
    <property type="project" value="TreeGrafter"/>
</dbReference>
<organism evidence="3 4">
    <name type="scientific">Candidatus Shapirobacteria bacterium CG09_land_8_20_14_0_10_38_17</name>
    <dbReference type="NCBI Taxonomy" id="1974884"/>
    <lineage>
        <taxon>Bacteria</taxon>
        <taxon>Candidatus Shapironibacteriota</taxon>
    </lineage>
</organism>
<dbReference type="SUPFAM" id="SSF53756">
    <property type="entry name" value="UDP-Glycosyltransferase/glycogen phosphorylase"/>
    <property type="match status" value="1"/>
</dbReference>
<protein>
    <submittedName>
        <fullName evidence="3">Glycosyltransferase family 4 protein</fullName>
    </submittedName>
</protein>
<evidence type="ECO:0000313" key="3">
    <source>
        <dbReference type="EMBL" id="PIS15173.1"/>
    </source>
</evidence>
<dbReference type="GO" id="GO:0016757">
    <property type="term" value="F:glycosyltransferase activity"/>
    <property type="evidence" value="ECO:0007669"/>
    <property type="project" value="InterPro"/>
</dbReference>
<reference evidence="4" key="1">
    <citation type="submission" date="2017-09" db="EMBL/GenBank/DDBJ databases">
        <title>Depth-based differentiation of microbial function through sediment-hosted aquifers and enrichment of novel symbionts in the deep terrestrial subsurface.</title>
        <authorList>
            <person name="Probst A.J."/>
            <person name="Ladd B."/>
            <person name="Jarett J.K."/>
            <person name="Geller-Mcgrath D.E."/>
            <person name="Sieber C.M.K."/>
            <person name="Emerson J.B."/>
            <person name="Anantharaman K."/>
            <person name="Thomas B.C."/>
            <person name="Malmstrom R."/>
            <person name="Stieglmeier M."/>
            <person name="Klingl A."/>
            <person name="Woyke T."/>
            <person name="Ryan C.M."/>
            <person name="Banfield J.F."/>
        </authorList>
    </citation>
    <scope>NUCLEOTIDE SEQUENCE [LARGE SCALE GENOMIC DNA]</scope>
</reference>
<gene>
    <name evidence="3" type="ORF">COT63_01280</name>
</gene>
<dbReference type="PANTHER" id="PTHR46401">
    <property type="entry name" value="GLYCOSYLTRANSFERASE WBBK-RELATED"/>
    <property type="match status" value="1"/>
</dbReference>
<keyword evidence="1 3" id="KW-0808">Transferase</keyword>
<evidence type="ECO:0000313" key="4">
    <source>
        <dbReference type="Proteomes" id="UP000231282"/>
    </source>
</evidence>
<proteinExistence type="predicted"/>
<name>A0A2H0WRA1_9BACT</name>
<accession>A0A2H0WRA1</accession>
<dbReference type="EMBL" id="PEZH01000023">
    <property type="protein sequence ID" value="PIS15173.1"/>
    <property type="molecule type" value="Genomic_DNA"/>
</dbReference>
<dbReference type="InterPro" id="IPR001296">
    <property type="entry name" value="Glyco_trans_1"/>
</dbReference>
<evidence type="ECO:0000259" key="2">
    <source>
        <dbReference type="Pfam" id="PF00534"/>
    </source>
</evidence>
<feature type="domain" description="Glycosyl transferase family 1" evidence="2">
    <location>
        <begin position="194"/>
        <end position="344"/>
    </location>
</feature>
<comment type="caution">
    <text evidence="3">The sequence shown here is derived from an EMBL/GenBank/DDBJ whole genome shotgun (WGS) entry which is preliminary data.</text>
</comment>
<dbReference type="Gene3D" id="3.40.50.2000">
    <property type="entry name" value="Glycogen Phosphorylase B"/>
    <property type="match status" value="2"/>
</dbReference>
<dbReference type="Proteomes" id="UP000231282">
    <property type="component" value="Unassembled WGS sequence"/>
</dbReference>
<dbReference type="PANTHER" id="PTHR46401:SF2">
    <property type="entry name" value="GLYCOSYLTRANSFERASE WBBK-RELATED"/>
    <property type="match status" value="1"/>
</dbReference>
<evidence type="ECO:0000256" key="1">
    <source>
        <dbReference type="ARBA" id="ARBA00022679"/>
    </source>
</evidence>